<gene>
    <name evidence="1" type="ORF">CB4_03115</name>
</gene>
<dbReference type="EMBL" id="AP017312">
    <property type="protein sequence ID" value="BAU28938.1"/>
    <property type="molecule type" value="Genomic_DNA"/>
</dbReference>
<protein>
    <submittedName>
        <fullName evidence="1">Uncharacterized protein</fullName>
    </submittedName>
</protein>
<dbReference type="OrthoDB" id="2357153at2"/>
<evidence type="ECO:0000313" key="1">
    <source>
        <dbReference type="EMBL" id="BAU28938.1"/>
    </source>
</evidence>
<dbReference type="AlphaFoldDB" id="A0A0U5AYV1"/>
<proteinExistence type="predicted"/>
<evidence type="ECO:0000313" key="2">
    <source>
        <dbReference type="Proteomes" id="UP000217696"/>
    </source>
</evidence>
<name>A0A0U5AYV1_9BACL</name>
<organism evidence="1 2">
    <name type="scientific">Aneurinibacillus soli</name>
    <dbReference type="NCBI Taxonomy" id="1500254"/>
    <lineage>
        <taxon>Bacteria</taxon>
        <taxon>Bacillati</taxon>
        <taxon>Bacillota</taxon>
        <taxon>Bacilli</taxon>
        <taxon>Bacillales</taxon>
        <taxon>Paenibacillaceae</taxon>
        <taxon>Aneurinibacillus group</taxon>
        <taxon>Aneurinibacillus</taxon>
    </lineage>
</organism>
<accession>A0A0U5AYV1</accession>
<keyword evidence="2" id="KW-1185">Reference proteome</keyword>
<sequence>MRKFLLCFLFLLIVTACSNGTSIWNQKQQKTASWAYQFIKWNGVTYVVTGEKIKTVGKEIGSVSSYSDKEDTIQSGVFSNKYPVGTKFFEIVGTDIKKAIAVEEKGRIYIKAINENEAK</sequence>
<dbReference type="RefSeq" id="WP_096466630.1">
    <property type="nucleotide sequence ID" value="NZ_AP017312.1"/>
</dbReference>
<dbReference type="KEGG" id="asoc:CB4_03115"/>
<dbReference type="PROSITE" id="PS51257">
    <property type="entry name" value="PROKAR_LIPOPROTEIN"/>
    <property type="match status" value="1"/>
</dbReference>
<reference evidence="1 2" key="1">
    <citation type="submission" date="2015-12" db="EMBL/GenBank/DDBJ databases">
        <title>Genome sequence of Aneurinibacillus soli.</title>
        <authorList>
            <person name="Lee J.S."/>
            <person name="Lee K.C."/>
            <person name="Kim K.K."/>
            <person name="Lee B.W."/>
        </authorList>
    </citation>
    <scope>NUCLEOTIDE SEQUENCE [LARGE SCALE GENOMIC DNA]</scope>
    <source>
        <strain evidence="1 2">CB4</strain>
    </source>
</reference>
<dbReference type="Proteomes" id="UP000217696">
    <property type="component" value="Chromosome"/>
</dbReference>